<evidence type="ECO:0000256" key="1">
    <source>
        <dbReference type="ARBA" id="ARBA00005868"/>
    </source>
</evidence>
<dbReference type="Proteomes" id="UP000526083">
    <property type="component" value="Unassembled WGS sequence"/>
</dbReference>
<dbReference type="GO" id="GO:0019843">
    <property type="term" value="F:rRNA binding"/>
    <property type="evidence" value="ECO:0007669"/>
    <property type="project" value="UniProtKB-UniRule"/>
</dbReference>
<dbReference type="AlphaFoldDB" id="A0A7W3PKW4"/>
<comment type="similarity">
    <text evidence="1 12">Belongs to the ABC transporter superfamily. ABCF family. Translational throttle EttA subfamily.</text>
</comment>
<dbReference type="GO" id="GO:0006412">
    <property type="term" value="P:translation"/>
    <property type="evidence" value="ECO:0007669"/>
    <property type="project" value="UniProtKB-KW"/>
</dbReference>
<keyword evidence="5 12" id="KW-0677">Repeat</keyword>
<dbReference type="FunFam" id="3.40.50.300:FF:000183">
    <property type="entry name" value="ABC transporter ATP-binding protein yjjK"/>
    <property type="match status" value="1"/>
</dbReference>
<dbReference type="InterPro" id="IPR003439">
    <property type="entry name" value="ABC_transporter-like_ATP-bd"/>
</dbReference>
<keyword evidence="3 12" id="KW-0820">tRNA-binding</keyword>
<dbReference type="InterPro" id="IPR017871">
    <property type="entry name" value="ABC_transporter-like_CS"/>
</dbReference>
<dbReference type="PROSITE" id="PS00211">
    <property type="entry name" value="ABC_TRANSPORTER_1"/>
    <property type="match status" value="1"/>
</dbReference>
<dbReference type="GO" id="GO:0005524">
    <property type="term" value="F:ATP binding"/>
    <property type="evidence" value="ECO:0007669"/>
    <property type="project" value="UniProtKB-UniRule"/>
</dbReference>
<dbReference type="GO" id="GO:0016887">
    <property type="term" value="F:ATP hydrolysis activity"/>
    <property type="evidence" value="ECO:0007669"/>
    <property type="project" value="UniProtKB-UniRule"/>
</dbReference>
<dbReference type="InterPro" id="IPR027417">
    <property type="entry name" value="P-loop_NTPase"/>
</dbReference>
<dbReference type="Pfam" id="PF00005">
    <property type="entry name" value="ABC_tran"/>
    <property type="match status" value="2"/>
</dbReference>
<evidence type="ECO:0000256" key="10">
    <source>
        <dbReference type="ARBA" id="ARBA00022884"/>
    </source>
</evidence>
<dbReference type="EC" id="3.6.1.-" evidence="12"/>
<evidence type="ECO:0000256" key="9">
    <source>
        <dbReference type="ARBA" id="ARBA00022845"/>
    </source>
</evidence>
<dbReference type="Pfam" id="PF12848">
    <property type="entry name" value="ABC_tran_Xtn"/>
    <property type="match status" value="1"/>
</dbReference>
<dbReference type="EMBL" id="JACGWY010000002">
    <property type="protein sequence ID" value="MBA8815940.1"/>
    <property type="molecule type" value="Genomic_DNA"/>
</dbReference>
<dbReference type="GO" id="GO:0005737">
    <property type="term" value="C:cytoplasm"/>
    <property type="evidence" value="ECO:0007669"/>
    <property type="project" value="UniProtKB-SubCell"/>
</dbReference>
<evidence type="ECO:0000256" key="8">
    <source>
        <dbReference type="ARBA" id="ARBA00022840"/>
    </source>
</evidence>
<comment type="caution">
    <text evidence="12">Lacks conserved residue(s) required for the propagation of feature annotation.</text>
</comment>
<dbReference type="Gene3D" id="3.40.50.300">
    <property type="entry name" value="P-loop containing nucleotide triphosphate hydrolases"/>
    <property type="match status" value="2"/>
</dbReference>
<name>A0A7W3PKW4_9MICO</name>
<comment type="subunit">
    <text evidence="12">Monomer. Probably contacts ribosomal proteins L1, L5, L33 and S7, the 16S and 23S rRNA and the P-site containing tRNA(fMet).</text>
</comment>
<evidence type="ECO:0000313" key="15">
    <source>
        <dbReference type="Proteomes" id="UP000526083"/>
    </source>
</evidence>
<evidence type="ECO:0000256" key="4">
    <source>
        <dbReference type="ARBA" id="ARBA00022730"/>
    </source>
</evidence>
<evidence type="ECO:0000313" key="14">
    <source>
        <dbReference type="EMBL" id="MBA8815940.1"/>
    </source>
</evidence>
<evidence type="ECO:0000256" key="2">
    <source>
        <dbReference type="ARBA" id="ARBA00022490"/>
    </source>
</evidence>
<reference evidence="14 15" key="1">
    <citation type="submission" date="2020-07" db="EMBL/GenBank/DDBJ databases">
        <title>Sequencing the genomes of 1000 actinobacteria strains.</title>
        <authorList>
            <person name="Klenk H.-P."/>
        </authorList>
    </citation>
    <scope>NUCLEOTIDE SEQUENCE [LARGE SCALE GENOMIC DNA]</scope>
    <source>
        <strain evidence="14 15">DSM 27576</strain>
    </source>
</reference>
<evidence type="ECO:0000259" key="13">
    <source>
        <dbReference type="PROSITE" id="PS50893"/>
    </source>
</evidence>
<feature type="region of interest" description="Arm" evidence="12">
    <location>
        <begin position="94"/>
        <end position="138"/>
    </location>
</feature>
<evidence type="ECO:0000256" key="5">
    <source>
        <dbReference type="ARBA" id="ARBA00022737"/>
    </source>
</evidence>
<dbReference type="CDD" id="cd03221">
    <property type="entry name" value="ABCF_EF-3"/>
    <property type="match status" value="2"/>
</dbReference>
<evidence type="ECO:0000256" key="12">
    <source>
        <dbReference type="HAMAP-Rule" id="MF_00847"/>
    </source>
</evidence>
<dbReference type="GO" id="GO:0000049">
    <property type="term" value="F:tRNA binding"/>
    <property type="evidence" value="ECO:0007669"/>
    <property type="project" value="UniProtKB-UniRule"/>
</dbReference>
<dbReference type="NCBIfam" id="NF008775">
    <property type="entry name" value="PRK11819.1"/>
    <property type="match status" value="1"/>
</dbReference>
<dbReference type="FunFam" id="3.40.50.300:FF:000011">
    <property type="entry name" value="Putative ABC transporter ATP-binding component"/>
    <property type="match status" value="1"/>
</dbReference>
<dbReference type="GO" id="GO:0043022">
    <property type="term" value="F:ribosome binding"/>
    <property type="evidence" value="ECO:0007669"/>
    <property type="project" value="UniProtKB-UniRule"/>
</dbReference>
<dbReference type="InterPro" id="IPR022374">
    <property type="entry name" value="EttA"/>
</dbReference>
<gene>
    <name evidence="12" type="primary">ettA</name>
    <name evidence="14" type="ORF">FHX48_001013</name>
</gene>
<comment type="function">
    <text evidence="12">A translation factor that gates the progression of the 70S ribosomal initiation complex (IC, containing tRNA(fMet) in the P-site) into the translation elongation cycle by using a mechanism sensitive to the ATP/ADP ratio. Binds to the 70S ribosome E-site where it modulates the state of the translating ribosome during subunit translocation. ATP hydrolysis probably frees it from the ribosome, which can enter the elongation phase.</text>
</comment>
<sequence>MAEYIYQMVRARKTVGDKLILDDVTMAFLPGAKIGMVGPNGAGKSTILKIMAGLDQPSNGDANLSPGFTVGILMQEPELNESKSVLENVEEGVGEIKAKVDRFNEISALMAEPDADFDALLAEMGTLQEDIDAADAWDLTSQLEQAMDALRTPPGDATVANLSGGEKRRVALTKLLLQKPDLLLLDEPTNHLDAESVLWLEQHLQKYPGAVIAITHDRYFLDNVAQWIAEVDRGRLIGYEGNYSTYLEKKAERLNVQGKKDAKLAKRLTEELAWVRSNAKGRQAKSKARLARYEEMATEAERTKKLDFDEIQIPAGPRLGSVVIEAKKLQKGFDGRMLINGLSFSLPPNGIIGVIGPNGVGKTTLFKTIVGLEPIDGGDLKIGETVKISYVDQTRGGIDPNKTLWEVVSDGLDIITIGKTEIPSRAYVSKFGFKGPDQQKKAGVLSGGERNRLNLALTLKQGGNLLLLDEPTNDLDVETLQSLENALLEFPGCAVVITHDRWFLDRIATHILSYEGTEEHPDQWHWFEGNFEAYEENKIERLGPDAAKPSRATYRKLTRD</sequence>
<dbReference type="GO" id="GO:0045900">
    <property type="term" value="P:negative regulation of translational elongation"/>
    <property type="evidence" value="ECO:0007669"/>
    <property type="project" value="UniProtKB-UniRule"/>
</dbReference>
<dbReference type="RefSeq" id="WP_167049389.1">
    <property type="nucleotide sequence ID" value="NZ_JAAOZB010000002.1"/>
</dbReference>
<keyword evidence="6 12" id="KW-0547">Nucleotide-binding</keyword>
<keyword evidence="7 12" id="KW-0378">Hydrolase</keyword>
<comment type="catalytic activity">
    <reaction evidence="12">
        <text>ATP + H2O = ADP + phosphate + H(+)</text>
        <dbReference type="Rhea" id="RHEA:13065"/>
        <dbReference type="ChEBI" id="CHEBI:15377"/>
        <dbReference type="ChEBI" id="CHEBI:15378"/>
        <dbReference type="ChEBI" id="CHEBI:30616"/>
        <dbReference type="ChEBI" id="CHEBI:43474"/>
        <dbReference type="ChEBI" id="CHEBI:456216"/>
    </reaction>
</comment>
<dbReference type="SUPFAM" id="SSF52540">
    <property type="entry name" value="P-loop containing nucleoside triphosphate hydrolases"/>
    <property type="match status" value="2"/>
</dbReference>
<evidence type="ECO:0000256" key="3">
    <source>
        <dbReference type="ARBA" id="ARBA00022555"/>
    </source>
</evidence>
<keyword evidence="9 12" id="KW-0810">Translation regulation</keyword>
<dbReference type="HAMAP" id="MF_00847">
    <property type="entry name" value="EttA"/>
    <property type="match status" value="1"/>
</dbReference>
<dbReference type="InterPro" id="IPR003593">
    <property type="entry name" value="AAA+_ATPase"/>
</dbReference>
<feature type="domain" description="ABC transporter" evidence="13">
    <location>
        <begin position="324"/>
        <end position="541"/>
    </location>
</feature>
<protein>
    <recommendedName>
        <fullName evidence="12">Energy-dependent translational throttle protein EttA</fullName>
        <ecNumber evidence="12">3.6.1.-</ecNumber>
    </recommendedName>
    <alternativeName>
        <fullName evidence="12">Translational regulatory factor EttA</fullName>
    </alternativeName>
</protein>
<feature type="binding site" evidence="12">
    <location>
        <begin position="38"/>
        <end position="45"/>
    </location>
    <ligand>
        <name>ATP</name>
        <dbReference type="ChEBI" id="CHEBI:30616"/>
        <label>1</label>
    </ligand>
</feature>
<comment type="subcellular location">
    <subcellularLocation>
        <location evidence="12">Cytoplasm</location>
    </subcellularLocation>
    <text evidence="12">Associates with ribosomes and polysomes.</text>
</comment>
<keyword evidence="15" id="KW-1185">Reference proteome</keyword>
<dbReference type="SMART" id="SM00382">
    <property type="entry name" value="AAA"/>
    <property type="match status" value="2"/>
</dbReference>
<evidence type="ECO:0000256" key="11">
    <source>
        <dbReference type="ARBA" id="ARBA00022917"/>
    </source>
</evidence>
<feature type="domain" description="ABC transporter" evidence="13">
    <location>
        <begin position="6"/>
        <end position="258"/>
    </location>
</feature>
<organism evidence="14 15">
    <name type="scientific">Microbacterium halimionae</name>
    <dbReference type="NCBI Taxonomy" id="1526413"/>
    <lineage>
        <taxon>Bacteria</taxon>
        <taxon>Bacillati</taxon>
        <taxon>Actinomycetota</taxon>
        <taxon>Actinomycetes</taxon>
        <taxon>Micrococcales</taxon>
        <taxon>Microbacteriaceae</taxon>
        <taxon>Microbacterium</taxon>
    </lineage>
</organism>
<dbReference type="NCBIfam" id="TIGR03719">
    <property type="entry name" value="ABC_ABC_ChvD"/>
    <property type="match status" value="1"/>
</dbReference>
<keyword evidence="11 12" id="KW-0648">Protein biosynthesis</keyword>
<feature type="binding site" evidence="12">
    <location>
        <begin position="356"/>
        <end position="363"/>
    </location>
    <ligand>
        <name>ATP</name>
        <dbReference type="ChEBI" id="CHEBI:30616"/>
        <label>2</label>
    </ligand>
</feature>
<dbReference type="PANTHER" id="PTHR43858:SF1">
    <property type="entry name" value="ABC TRANSPORTER-RELATED PROTEIN"/>
    <property type="match status" value="1"/>
</dbReference>
<keyword evidence="2 12" id="KW-0963">Cytoplasm</keyword>
<evidence type="ECO:0000256" key="6">
    <source>
        <dbReference type="ARBA" id="ARBA00022741"/>
    </source>
</evidence>
<comment type="domain">
    <text evidence="12">The arm domain is inserted in the first ABC transporter domain. Probably contacts ribosomal protein L1.</text>
</comment>
<dbReference type="PANTHER" id="PTHR43858">
    <property type="entry name" value="ENERGY-DEPENDENT TRANSLATIONAL THROTTLE PROTEIN ETTA"/>
    <property type="match status" value="1"/>
</dbReference>
<dbReference type="InterPro" id="IPR032781">
    <property type="entry name" value="ABC_tran_Xtn"/>
</dbReference>
<evidence type="ECO:0000256" key="7">
    <source>
        <dbReference type="ARBA" id="ARBA00022801"/>
    </source>
</evidence>
<accession>A0A7W3PKW4</accession>
<dbReference type="PROSITE" id="PS50893">
    <property type="entry name" value="ABC_TRANSPORTER_2"/>
    <property type="match status" value="2"/>
</dbReference>
<comment type="caution">
    <text evidence="14">The sequence shown here is derived from an EMBL/GenBank/DDBJ whole genome shotgun (WGS) entry which is preliminary data.</text>
</comment>
<keyword evidence="4 12" id="KW-0699">rRNA-binding</keyword>
<keyword evidence="8 12" id="KW-0067">ATP-binding</keyword>
<proteinExistence type="inferred from homology"/>
<comment type="domain">
    <text evidence="12">The P-site tRNA interaction motif (PtIM domain) probably interacts with the P-site tRNA(fMet) as well as the 23S rRNA.</text>
</comment>
<keyword evidence="10 12" id="KW-0694">RNA-binding</keyword>